<dbReference type="Pfam" id="PF12840">
    <property type="entry name" value="HTH_20"/>
    <property type="match status" value="1"/>
</dbReference>
<dbReference type="PANTHER" id="PTHR38600:SF2">
    <property type="entry name" value="SLL0088 PROTEIN"/>
    <property type="match status" value="1"/>
</dbReference>
<dbReference type="RefSeq" id="WP_027843700.1">
    <property type="nucleotide sequence ID" value="NZ_BMHN01000001.1"/>
</dbReference>
<dbReference type="GeneID" id="300654841"/>
<reference evidence="2 3" key="1">
    <citation type="journal article" date="2016" name="Int. J. Syst. Evol. Microbiol.">
        <title>Pyruvatibacter mobilis gen. nov., sp. nov., a marine bacterium from the culture broth of Picochlorum sp. 122.</title>
        <authorList>
            <person name="Wang G."/>
            <person name="Tang M."/>
            <person name="Wu H."/>
            <person name="Dai S."/>
            <person name="Li T."/>
            <person name="Chen C."/>
            <person name="He H."/>
            <person name="Fan J."/>
            <person name="Xiang W."/>
            <person name="Li X."/>
        </authorList>
    </citation>
    <scope>NUCLEOTIDE SEQUENCE [LARGE SCALE GENOMIC DNA]</scope>
    <source>
        <strain evidence="2 3">GYP-11</strain>
    </source>
</reference>
<dbReference type="SMART" id="SM00418">
    <property type="entry name" value="HTH_ARSR"/>
    <property type="match status" value="1"/>
</dbReference>
<dbReference type="InterPro" id="IPR011991">
    <property type="entry name" value="ArsR-like_HTH"/>
</dbReference>
<dbReference type="OrthoDB" id="9790747at2"/>
<evidence type="ECO:0000313" key="2">
    <source>
        <dbReference type="EMBL" id="NBG96130.1"/>
    </source>
</evidence>
<gene>
    <name evidence="2" type="ORF">GTQ45_10340</name>
</gene>
<dbReference type="AlphaFoldDB" id="A0A845QD87"/>
<dbReference type="InterPro" id="IPR036388">
    <property type="entry name" value="WH-like_DNA-bd_sf"/>
</dbReference>
<dbReference type="NCBIfam" id="NF033788">
    <property type="entry name" value="HTH_metalloreg"/>
    <property type="match status" value="1"/>
</dbReference>
<dbReference type="InterPro" id="IPR036390">
    <property type="entry name" value="WH_DNA-bd_sf"/>
</dbReference>
<evidence type="ECO:0000313" key="3">
    <source>
        <dbReference type="Proteomes" id="UP000470384"/>
    </source>
</evidence>
<dbReference type="InterPro" id="IPR001845">
    <property type="entry name" value="HTH_ArsR_DNA-bd_dom"/>
</dbReference>
<comment type="caution">
    <text evidence="2">The sequence shown here is derived from an EMBL/GenBank/DDBJ whole genome shotgun (WGS) entry which is preliminary data.</text>
</comment>
<dbReference type="PROSITE" id="PS50987">
    <property type="entry name" value="HTH_ARSR_2"/>
    <property type="match status" value="1"/>
</dbReference>
<dbReference type="PRINTS" id="PR00778">
    <property type="entry name" value="HTHARSR"/>
</dbReference>
<organism evidence="2 3">
    <name type="scientific">Pyruvatibacter mobilis</name>
    <dbReference type="NCBI Taxonomy" id="1712261"/>
    <lineage>
        <taxon>Bacteria</taxon>
        <taxon>Pseudomonadati</taxon>
        <taxon>Pseudomonadota</taxon>
        <taxon>Alphaproteobacteria</taxon>
        <taxon>Hyphomicrobiales</taxon>
        <taxon>Parvibaculaceae</taxon>
        <taxon>Pyruvatibacter</taxon>
    </lineage>
</organism>
<dbReference type="CDD" id="cd00090">
    <property type="entry name" value="HTH_ARSR"/>
    <property type="match status" value="1"/>
</dbReference>
<dbReference type="Gene3D" id="1.10.10.10">
    <property type="entry name" value="Winged helix-like DNA-binding domain superfamily/Winged helix DNA-binding domain"/>
    <property type="match status" value="1"/>
</dbReference>
<sequence>MPNFQTATDPSLDSVFHALADPTRRAVIAQLSSATEPASVSDLAKPFDMALPSFMQHLRVLEGSGLVSTTKQGRVRTCKMEPEALATAQDWIAEQKALWEGRLDRLEAYLSDIQQNEK</sequence>
<protein>
    <submittedName>
        <fullName evidence="2">Metalloregulator ArsR/SmtB family transcription factor</fullName>
    </submittedName>
</protein>
<dbReference type="SUPFAM" id="SSF46785">
    <property type="entry name" value="Winged helix' DNA-binding domain"/>
    <property type="match status" value="1"/>
</dbReference>
<evidence type="ECO:0000259" key="1">
    <source>
        <dbReference type="PROSITE" id="PS50987"/>
    </source>
</evidence>
<feature type="domain" description="HTH arsR-type" evidence="1">
    <location>
        <begin position="4"/>
        <end position="100"/>
    </location>
</feature>
<accession>A0A845QD87</accession>
<keyword evidence="3" id="KW-1185">Reference proteome</keyword>
<dbReference type="Proteomes" id="UP000470384">
    <property type="component" value="Unassembled WGS sequence"/>
</dbReference>
<dbReference type="EMBL" id="WXYQ01000006">
    <property type="protein sequence ID" value="NBG96130.1"/>
    <property type="molecule type" value="Genomic_DNA"/>
</dbReference>
<name>A0A845QD87_9HYPH</name>
<proteinExistence type="predicted"/>
<dbReference type="PANTHER" id="PTHR38600">
    <property type="entry name" value="TRANSCRIPTIONAL REGULATORY PROTEIN"/>
    <property type="match status" value="1"/>
</dbReference>
<dbReference type="GO" id="GO:0003700">
    <property type="term" value="F:DNA-binding transcription factor activity"/>
    <property type="evidence" value="ECO:0007669"/>
    <property type="project" value="InterPro"/>
</dbReference>